<evidence type="ECO:0000313" key="3">
    <source>
        <dbReference type="Proteomes" id="UP001597109"/>
    </source>
</evidence>
<dbReference type="Proteomes" id="UP001597109">
    <property type="component" value="Unassembled WGS sequence"/>
</dbReference>
<evidence type="ECO:0000256" key="1">
    <source>
        <dbReference type="SAM" id="MobiDB-lite"/>
    </source>
</evidence>
<dbReference type="EMBL" id="JBHTKI010000007">
    <property type="protein sequence ID" value="MFD1030746.1"/>
    <property type="molecule type" value="Genomic_DNA"/>
</dbReference>
<evidence type="ECO:0000313" key="2">
    <source>
        <dbReference type="EMBL" id="MFD1030746.1"/>
    </source>
</evidence>
<feature type="region of interest" description="Disordered" evidence="1">
    <location>
        <begin position="1"/>
        <end position="20"/>
    </location>
</feature>
<proteinExistence type="predicted"/>
<accession>A0ABW3LAM7</accession>
<protein>
    <submittedName>
        <fullName evidence="2">Uncharacterized protein</fullName>
    </submittedName>
</protein>
<reference evidence="3" key="1">
    <citation type="journal article" date="2019" name="Int. J. Syst. Evol. Microbiol.">
        <title>The Global Catalogue of Microorganisms (GCM) 10K type strain sequencing project: providing services to taxonomists for standard genome sequencing and annotation.</title>
        <authorList>
            <consortium name="The Broad Institute Genomics Platform"/>
            <consortium name="The Broad Institute Genome Sequencing Center for Infectious Disease"/>
            <person name="Wu L."/>
            <person name="Ma J."/>
        </authorList>
    </citation>
    <scope>NUCLEOTIDE SEQUENCE [LARGE SCALE GENOMIC DNA]</scope>
    <source>
        <strain evidence="3">CCUG 56756</strain>
    </source>
</reference>
<name>A0ABW3LAM7_9BACL</name>
<feature type="compositionally biased region" description="Acidic residues" evidence="1">
    <location>
        <begin position="1"/>
        <end position="13"/>
    </location>
</feature>
<gene>
    <name evidence="2" type="ORF">ACFQ1X_04815</name>
</gene>
<sequence>MEQNSEELDEACEDSSLRRSSAAMQEHGFWLAQREPPGKQAVLRNIDCKKLSFFVCLEINLPLSIEFDGILAI</sequence>
<dbReference type="RefSeq" id="WP_144840153.1">
    <property type="nucleotide sequence ID" value="NZ_JBHTKI010000007.1"/>
</dbReference>
<keyword evidence="3" id="KW-1185">Reference proteome</keyword>
<organism evidence="2 3">
    <name type="scientific">Metaplanococcus flavidus</name>
    <dbReference type="NCBI Taxonomy" id="569883"/>
    <lineage>
        <taxon>Bacteria</taxon>
        <taxon>Bacillati</taxon>
        <taxon>Bacillota</taxon>
        <taxon>Bacilli</taxon>
        <taxon>Bacillales</taxon>
        <taxon>Caryophanaceae</taxon>
        <taxon>Metaplanococcus</taxon>
    </lineage>
</organism>
<comment type="caution">
    <text evidence="2">The sequence shown here is derived from an EMBL/GenBank/DDBJ whole genome shotgun (WGS) entry which is preliminary data.</text>
</comment>